<feature type="coiled-coil region" evidence="1">
    <location>
        <begin position="613"/>
        <end position="640"/>
    </location>
</feature>
<evidence type="ECO:0000256" key="1">
    <source>
        <dbReference type="SAM" id="Coils"/>
    </source>
</evidence>
<comment type="caution">
    <text evidence="3">The sequence shown here is derived from an EMBL/GenBank/DDBJ whole genome shotgun (WGS) entry which is preliminary data.</text>
</comment>
<feature type="coiled-coil region" evidence="1">
    <location>
        <begin position="453"/>
        <end position="550"/>
    </location>
</feature>
<dbReference type="EMBL" id="JAFEMO010000002">
    <property type="protein sequence ID" value="KAH7575553.1"/>
    <property type="molecule type" value="Genomic_DNA"/>
</dbReference>
<feature type="compositionally biased region" description="Basic and acidic residues" evidence="2">
    <location>
        <begin position="875"/>
        <end position="890"/>
    </location>
</feature>
<reference evidence="3 4" key="1">
    <citation type="submission" date="2021-02" db="EMBL/GenBank/DDBJ databases">
        <title>Plant Genome Project.</title>
        <authorList>
            <person name="Zhang R.-G."/>
        </authorList>
    </citation>
    <scope>NUCLEOTIDE SEQUENCE [LARGE SCALE GENOMIC DNA]</scope>
    <source>
        <tissue evidence="3">Leaves</tissue>
    </source>
</reference>
<feature type="region of interest" description="Disordered" evidence="2">
    <location>
        <begin position="863"/>
        <end position="890"/>
    </location>
</feature>
<dbReference type="PANTHER" id="PTHR45287:SF3">
    <property type="entry name" value="PROTEIN, PUTATIVE-RELATED"/>
    <property type="match status" value="1"/>
</dbReference>
<evidence type="ECO:0000313" key="3">
    <source>
        <dbReference type="EMBL" id="KAH7575553.1"/>
    </source>
</evidence>
<dbReference type="PANTHER" id="PTHR45287">
    <property type="entry name" value="OS03G0691500 PROTEIN"/>
    <property type="match status" value="1"/>
</dbReference>
<dbReference type="Proteomes" id="UP000827721">
    <property type="component" value="Unassembled WGS sequence"/>
</dbReference>
<organism evidence="3 4">
    <name type="scientific">Xanthoceras sorbifolium</name>
    <dbReference type="NCBI Taxonomy" id="99658"/>
    <lineage>
        <taxon>Eukaryota</taxon>
        <taxon>Viridiplantae</taxon>
        <taxon>Streptophyta</taxon>
        <taxon>Embryophyta</taxon>
        <taxon>Tracheophyta</taxon>
        <taxon>Spermatophyta</taxon>
        <taxon>Magnoliopsida</taxon>
        <taxon>eudicotyledons</taxon>
        <taxon>Gunneridae</taxon>
        <taxon>Pentapetalae</taxon>
        <taxon>rosids</taxon>
        <taxon>malvids</taxon>
        <taxon>Sapindales</taxon>
        <taxon>Sapindaceae</taxon>
        <taxon>Xanthoceroideae</taxon>
        <taxon>Xanthoceras</taxon>
    </lineage>
</organism>
<feature type="coiled-coil region" evidence="1">
    <location>
        <begin position="739"/>
        <end position="805"/>
    </location>
</feature>
<evidence type="ECO:0000313" key="4">
    <source>
        <dbReference type="Proteomes" id="UP000827721"/>
    </source>
</evidence>
<proteinExistence type="predicted"/>
<protein>
    <submittedName>
        <fullName evidence="3">Uncharacterized protein</fullName>
    </submittedName>
</protein>
<gene>
    <name evidence="3" type="ORF">JRO89_XS02G0143900</name>
</gene>
<feature type="coiled-coil region" evidence="1">
    <location>
        <begin position="362"/>
        <end position="389"/>
    </location>
</feature>
<feature type="compositionally biased region" description="Polar residues" evidence="2">
    <location>
        <begin position="863"/>
        <end position="874"/>
    </location>
</feature>
<keyword evidence="1" id="KW-0175">Coiled coil</keyword>
<accession>A0ABQ8IFX1</accession>
<sequence>MDKLCKELDEAKAEIKKPKAEYQIKEELSNSLKKAHNEQLLKFQEAEIAQELTAKFEELTEARHLLEGLKSGLHEKELSLSQLDSAKEKLSANCREKLQRETRKLVSTLDEALGEKKEPQCVGLKKHLLVSEKKCVEAEQKAQEPKEVRIRNDVILKLEEENRSIQDQLKWNIEQFKHLEEAHKQLQDQFRLTEAAWEMDKSAMYEENFSLQTRLDSQTSISNSLHTQLEICNRALAHQESRRKLLEVQLSEFKHRCKNEFQEDKMKFESLTAHRDEEIAELRYSQGNKEAFFKELILRVAHLEQENQEHVESLKELEESQRSTGTASLVTKLHNELKCLVQVRCSCSKNLKARESEGRSQLEEIKSNITRYKSELKSKEKEIQESHMDLENFHSTVDVLNEEISILLMVLKLEFSEAYSKLLNELRDCSKEKDDNIAFLAEQWEMKNGARNKAQAQLHLEQEHEKLAALLKRIESLEFMDQRQILLMKELEKLKRMLRESSESQLQLKQQVLQMENALKYDRREIFDTLEKAELELAEKIRDGNELKFELQNLKFTAKSLKNCLGESEYTCREMETSLIVEAENEKTLEQEKECILGIVKEQDNPKPSMVAQQATTSEREALEALIEEERDNLLQISEEKNSYIDTVHNDASWLMEDSFRRELEVEYCTELETKKAFKMEEERLLKILNEKEQKFRDLQVLVTSMEEDLISTVTSYFSEITEIQIETSVISETLNNVEHQRKLEIEEKNKVISELEEELKAQKLETEKLTNQFGNEKNSMMVLIKELELENGVLLQDIKKLSEEKENTLMHIEEFCDQLSEISCEDSKLIKTLQELQSCEKETEPVVDAKVSVELHSSAKKNANSSFFPTTTKNEVEADERSPLKELNN</sequence>
<evidence type="ECO:0000256" key="2">
    <source>
        <dbReference type="SAM" id="MobiDB-lite"/>
    </source>
</evidence>
<dbReference type="InterPro" id="IPR040262">
    <property type="entry name" value="At4g38062-like"/>
</dbReference>
<name>A0ABQ8IFX1_9ROSI</name>
<keyword evidence="4" id="KW-1185">Reference proteome</keyword>